<evidence type="ECO:0000256" key="1">
    <source>
        <dbReference type="SAM" id="Phobius"/>
    </source>
</evidence>
<dbReference type="Proteomes" id="UP000886523">
    <property type="component" value="Unassembled WGS sequence"/>
</dbReference>
<proteinExistence type="predicted"/>
<dbReference type="EMBL" id="MU129082">
    <property type="protein sequence ID" value="KAF9507384.1"/>
    <property type="molecule type" value="Genomic_DNA"/>
</dbReference>
<accession>A0A9P6DQH3</accession>
<evidence type="ECO:0000313" key="3">
    <source>
        <dbReference type="Proteomes" id="UP000886523"/>
    </source>
</evidence>
<keyword evidence="1" id="KW-0812">Transmembrane</keyword>
<feature type="transmembrane region" description="Helical" evidence="1">
    <location>
        <begin position="131"/>
        <end position="153"/>
    </location>
</feature>
<keyword evidence="1" id="KW-1133">Transmembrane helix</keyword>
<dbReference type="AlphaFoldDB" id="A0A9P6DQH3"/>
<organism evidence="2 3">
    <name type="scientific">Hydnum rufescens UP504</name>
    <dbReference type="NCBI Taxonomy" id="1448309"/>
    <lineage>
        <taxon>Eukaryota</taxon>
        <taxon>Fungi</taxon>
        <taxon>Dikarya</taxon>
        <taxon>Basidiomycota</taxon>
        <taxon>Agaricomycotina</taxon>
        <taxon>Agaricomycetes</taxon>
        <taxon>Cantharellales</taxon>
        <taxon>Hydnaceae</taxon>
        <taxon>Hydnum</taxon>
    </lineage>
</organism>
<dbReference type="OrthoDB" id="2690153at2759"/>
<gene>
    <name evidence="2" type="ORF">BS47DRAFT_1398656</name>
</gene>
<name>A0A9P6DQH3_9AGAM</name>
<keyword evidence="3" id="KW-1185">Reference proteome</keyword>
<protein>
    <submittedName>
        <fullName evidence="2">Uncharacterized protein</fullName>
    </submittedName>
</protein>
<evidence type="ECO:0000313" key="2">
    <source>
        <dbReference type="EMBL" id="KAF9507384.1"/>
    </source>
</evidence>
<keyword evidence="1" id="KW-0472">Membrane</keyword>
<reference evidence="2" key="1">
    <citation type="journal article" date="2020" name="Nat. Commun.">
        <title>Large-scale genome sequencing of mycorrhizal fungi provides insights into the early evolution of symbiotic traits.</title>
        <authorList>
            <person name="Miyauchi S."/>
            <person name="Kiss E."/>
            <person name="Kuo A."/>
            <person name="Drula E."/>
            <person name="Kohler A."/>
            <person name="Sanchez-Garcia M."/>
            <person name="Morin E."/>
            <person name="Andreopoulos B."/>
            <person name="Barry K.W."/>
            <person name="Bonito G."/>
            <person name="Buee M."/>
            <person name="Carver A."/>
            <person name="Chen C."/>
            <person name="Cichocki N."/>
            <person name="Clum A."/>
            <person name="Culley D."/>
            <person name="Crous P.W."/>
            <person name="Fauchery L."/>
            <person name="Girlanda M."/>
            <person name="Hayes R.D."/>
            <person name="Keri Z."/>
            <person name="LaButti K."/>
            <person name="Lipzen A."/>
            <person name="Lombard V."/>
            <person name="Magnuson J."/>
            <person name="Maillard F."/>
            <person name="Murat C."/>
            <person name="Nolan M."/>
            <person name="Ohm R.A."/>
            <person name="Pangilinan J."/>
            <person name="Pereira M.F."/>
            <person name="Perotto S."/>
            <person name="Peter M."/>
            <person name="Pfister S."/>
            <person name="Riley R."/>
            <person name="Sitrit Y."/>
            <person name="Stielow J.B."/>
            <person name="Szollosi G."/>
            <person name="Zifcakova L."/>
            <person name="Stursova M."/>
            <person name="Spatafora J.W."/>
            <person name="Tedersoo L."/>
            <person name="Vaario L.M."/>
            <person name="Yamada A."/>
            <person name="Yan M."/>
            <person name="Wang P."/>
            <person name="Xu J."/>
            <person name="Bruns T."/>
            <person name="Baldrian P."/>
            <person name="Vilgalys R."/>
            <person name="Dunand C."/>
            <person name="Henrissat B."/>
            <person name="Grigoriev I.V."/>
            <person name="Hibbett D."/>
            <person name="Nagy L.G."/>
            <person name="Martin F.M."/>
        </authorList>
    </citation>
    <scope>NUCLEOTIDE SEQUENCE</scope>
    <source>
        <strain evidence="2">UP504</strain>
    </source>
</reference>
<sequence length="432" mass="47566">MPLNLRPAVRLVLHASGWNPRLGPYRLLSGSSLASPLSRLLPHLWRTLLPARSNTGHYCKYSHPLDLFRSLPGGGPTHERELLPHGDQISKDLWRGRELAFERSGSVFCCSRASTALDFAHFNLFREMMQAAAAALTISSFLAYFAQFFSALATCLATHIQMSLLGFPRGEYLDPVLEEQRWPVSSSLNRPELGQDSACEPVEATEAEGAKKMGVEWVIGADGAQGYFSPLFISWDIFNGCVAQAKELVKNTSGSTRGRNTAFLVTDVEMGGLDRQYWAAYGSAGTRLVLALAMGQFSVKGSLVMKSLSPRSLLSTYEMEHMPRIEEMLELTTNLHIQSMSDNDLASKDASQSVNPGFVRDDIFKQLGVNYQWSEVVLDQHLDSKKKVNIGNKVHMPYGNEDGRIQAGDRVADAPNLVLVPAATEPTTTTIS</sequence>
<comment type="caution">
    <text evidence="2">The sequence shown here is derived from an EMBL/GenBank/DDBJ whole genome shotgun (WGS) entry which is preliminary data.</text>
</comment>